<proteinExistence type="predicted"/>
<feature type="region of interest" description="Disordered" evidence="1">
    <location>
        <begin position="1"/>
        <end position="49"/>
    </location>
</feature>
<evidence type="ECO:0000256" key="1">
    <source>
        <dbReference type="SAM" id="MobiDB-lite"/>
    </source>
</evidence>
<gene>
    <name evidence="2" type="ORF">CALCODRAFT_211110</name>
</gene>
<keyword evidence="3" id="KW-1185">Reference proteome</keyword>
<organism evidence="2 3">
    <name type="scientific">Calocera cornea HHB12733</name>
    <dbReference type="NCBI Taxonomy" id="1353952"/>
    <lineage>
        <taxon>Eukaryota</taxon>
        <taxon>Fungi</taxon>
        <taxon>Dikarya</taxon>
        <taxon>Basidiomycota</taxon>
        <taxon>Agaricomycotina</taxon>
        <taxon>Dacrymycetes</taxon>
        <taxon>Dacrymycetales</taxon>
        <taxon>Dacrymycetaceae</taxon>
        <taxon>Calocera</taxon>
    </lineage>
</organism>
<dbReference type="InParanoid" id="A0A165HF36"/>
<evidence type="ECO:0000313" key="3">
    <source>
        <dbReference type="Proteomes" id="UP000076842"/>
    </source>
</evidence>
<dbReference type="AlphaFoldDB" id="A0A165HF36"/>
<name>A0A165HF36_9BASI</name>
<dbReference type="EMBL" id="KV423943">
    <property type="protein sequence ID" value="KZT59214.1"/>
    <property type="molecule type" value="Genomic_DNA"/>
</dbReference>
<sequence>MSLLVMDSESDTEYESDAASVVESVSEPKLEEEVSDVESVASDEPLPPNATILDSLRQNGRNMKLTQDDARLAVQNLERAAREGLDDDDAETHIFESAATVVHVLEHGADDLSFWDIRQQALNAEFVDALFRLRAQCRPPGQDAHIVTFADAIITLLFPTSAPRHSKPSAGIQAWESMKERDVLFAATCLPDKIHELPECIRDDSASAGTRRLALTLLWGCHVFWSGWKSPEDLEATVEAYIDEACREDALTARECLAYTYVFALFAKVADPTAFRPSTLSKILAALSFMFEQPSSQDDEHGEKLDAVDTLVRYGTFVQWAWRAWPCTEPTQDVLCGLTALWLRHQYDKLGKDGDWSTALADHAQTVLPVLRTMLKRAGPSATALLVPLLTALIYAHPQMQDAVLKEDIFLTATKFLLLESQKEVKELVVRLWSSEGAAKTLSLLESTLFMELVTEAVSYISKSALCRVDPPALTDGTKLY</sequence>
<reference evidence="2 3" key="1">
    <citation type="journal article" date="2016" name="Mol. Biol. Evol.">
        <title>Comparative Genomics of Early-Diverging Mushroom-Forming Fungi Provides Insights into the Origins of Lignocellulose Decay Capabilities.</title>
        <authorList>
            <person name="Nagy L.G."/>
            <person name="Riley R."/>
            <person name="Tritt A."/>
            <person name="Adam C."/>
            <person name="Daum C."/>
            <person name="Floudas D."/>
            <person name="Sun H."/>
            <person name="Yadav J.S."/>
            <person name="Pangilinan J."/>
            <person name="Larsson K.H."/>
            <person name="Matsuura K."/>
            <person name="Barry K."/>
            <person name="Labutti K."/>
            <person name="Kuo R."/>
            <person name="Ohm R.A."/>
            <person name="Bhattacharya S.S."/>
            <person name="Shirouzu T."/>
            <person name="Yoshinaga Y."/>
            <person name="Martin F.M."/>
            <person name="Grigoriev I.V."/>
            <person name="Hibbett D.S."/>
        </authorList>
    </citation>
    <scope>NUCLEOTIDE SEQUENCE [LARGE SCALE GENOMIC DNA]</scope>
    <source>
        <strain evidence="2 3">HHB12733</strain>
    </source>
</reference>
<accession>A0A165HF36</accession>
<dbReference type="Proteomes" id="UP000076842">
    <property type="component" value="Unassembled WGS sequence"/>
</dbReference>
<protein>
    <submittedName>
        <fullName evidence="2">Uncharacterized protein</fullName>
    </submittedName>
</protein>
<evidence type="ECO:0000313" key="2">
    <source>
        <dbReference type="EMBL" id="KZT59214.1"/>
    </source>
</evidence>